<dbReference type="Proteomes" id="UP000680365">
    <property type="component" value="Unassembled WGS sequence"/>
</dbReference>
<evidence type="ECO:0000313" key="2">
    <source>
        <dbReference type="Proteomes" id="UP000680365"/>
    </source>
</evidence>
<protein>
    <submittedName>
        <fullName evidence="1">Uncharacterized protein</fullName>
    </submittedName>
</protein>
<organism evidence="1 2">
    <name type="scientific">Candidatus Vampirococcus lugosii</name>
    <dbReference type="NCBI Taxonomy" id="2789015"/>
    <lineage>
        <taxon>Bacteria</taxon>
        <taxon>Candidatus Absconditibacteriota</taxon>
        <taxon>Vampirococcus</taxon>
    </lineage>
</organism>
<proteinExistence type="predicted"/>
<accession>A0ABS5QMF5</accession>
<evidence type="ECO:0000313" key="1">
    <source>
        <dbReference type="EMBL" id="MBS8122390.1"/>
    </source>
</evidence>
<reference evidence="1 2" key="1">
    <citation type="journal article" date="2021" name="Nat. Commun.">
        <title>Reductive evolution and unique predatory mode in the CPR bacterium Vampirococcus lugosii.</title>
        <authorList>
            <person name="Moreira D."/>
            <person name="Zivanovic Y."/>
            <person name="Lopez-Archilla A.I."/>
            <person name="Iniesto M."/>
            <person name="Lopez-Garcia P."/>
        </authorList>
    </citation>
    <scope>NUCLEOTIDE SEQUENCE [LARGE SCALE GENOMIC DNA]</scope>
    <source>
        <strain evidence="1">Chiprana</strain>
    </source>
</reference>
<comment type="caution">
    <text evidence="1">The sequence shown here is derived from an EMBL/GenBank/DDBJ whole genome shotgun (WGS) entry which is preliminary data.</text>
</comment>
<gene>
    <name evidence="1" type="ORF">VAMP_379n3</name>
</gene>
<sequence>MPSINEVELLATNLRDETKTNYGMPQLLWSSTEVNLDSAKYLRTRDLSKGSLVKGSHQPDIRCVRWVPTGNETVTINAQTSGGNGDVLIELFEGGNWVEQALTDLGAGQYQVSIPLGKQIKVSGIADTNYMVDFIEGIDWCNDEDECIFVSMEDTYNITVNFKEYIPHPFGVNPTY</sequence>
<dbReference type="RefSeq" id="WP_213349818.1">
    <property type="nucleotide sequence ID" value="NZ_JAEDAM010000084.1"/>
</dbReference>
<keyword evidence="2" id="KW-1185">Reference proteome</keyword>
<name>A0ABS5QMF5_9BACT</name>
<dbReference type="EMBL" id="JAEDAM010000084">
    <property type="protein sequence ID" value="MBS8122390.1"/>
    <property type="molecule type" value="Genomic_DNA"/>
</dbReference>